<sequence>MLFLILILASILRLFSLGSLPPSLYWDEASLGYNAYSIAQSLKDEHGEFLPIDRFIAFGDYKPPGFIYAAALSVKFLGLDEVTIRLTSALAGIFLVYLTFLASLEIFGSRKIGLLAALFVSISPWSLHLSRGAFEANLAASFNLAGIYFFLKGRRNGFFLLPSFLFFILSFYTFNANRIIAPVLISVFSLIFLKDIKSKLNWLAAGFLLTILLLLPSLSFLRSRESRLRMQEVSIFTSLVPIEEANQRIKLAGNSLVARILHNRRLLFAGDYLKHYFDNFSGRFLFTQGDANPRIHVQGMGELYYFDLLPVLTGLYLLIRKPKPIFLAVLAWAIVVPLPAAVARETPHALRIVSILPVYQLLTAAGLLHLLMLIKKKAIKFLKPVVLITVFLFVFNTSLYLHNYYLHFARDWSGEWQYGYKEMVQFVLARTNNYNQIFVTQALGRPYIYFAFYKPFTNEEFLRERKEDRDWYGFYNVTSLGKIKFGLESMVDRSGKTLLVLSEGNLPDGFRTLKRIYDFSGRQVFVIGEKI</sequence>
<protein>
    <recommendedName>
        <fullName evidence="9">ArnT-like N-terminal domain-containing protein</fullName>
    </recommendedName>
</protein>
<evidence type="ECO:0000259" key="9">
    <source>
        <dbReference type="Pfam" id="PF02366"/>
    </source>
</evidence>
<comment type="caution">
    <text evidence="10">The sequence shown here is derived from an EMBL/GenBank/DDBJ whole genome shotgun (WGS) entry which is preliminary data.</text>
</comment>
<dbReference type="Pfam" id="PF02366">
    <property type="entry name" value="PMT"/>
    <property type="match status" value="1"/>
</dbReference>
<dbReference type="InterPro" id="IPR050297">
    <property type="entry name" value="LipidA_mod_glycosyltrf_83"/>
</dbReference>
<dbReference type="GO" id="GO:0005886">
    <property type="term" value="C:plasma membrane"/>
    <property type="evidence" value="ECO:0007669"/>
    <property type="project" value="UniProtKB-SubCell"/>
</dbReference>
<dbReference type="Proteomes" id="UP000034320">
    <property type="component" value="Unassembled WGS sequence"/>
</dbReference>
<keyword evidence="7 8" id="KW-0472">Membrane</keyword>
<evidence type="ECO:0000256" key="7">
    <source>
        <dbReference type="ARBA" id="ARBA00023136"/>
    </source>
</evidence>
<dbReference type="AlphaFoldDB" id="A0A0G1BGM4"/>
<dbReference type="GO" id="GO:0010041">
    <property type="term" value="P:response to iron(III) ion"/>
    <property type="evidence" value="ECO:0007669"/>
    <property type="project" value="TreeGrafter"/>
</dbReference>
<evidence type="ECO:0000256" key="3">
    <source>
        <dbReference type="ARBA" id="ARBA00022676"/>
    </source>
</evidence>
<evidence type="ECO:0000256" key="8">
    <source>
        <dbReference type="SAM" id="Phobius"/>
    </source>
</evidence>
<feature type="transmembrane region" description="Helical" evidence="8">
    <location>
        <begin position="200"/>
        <end position="221"/>
    </location>
</feature>
<dbReference type="PANTHER" id="PTHR33908:SF3">
    <property type="entry name" value="UNDECAPRENYL PHOSPHATE-ALPHA-4-AMINO-4-DEOXY-L-ARABINOSE ARABINOSYL TRANSFERASE"/>
    <property type="match status" value="1"/>
</dbReference>
<organism evidence="10 11">
    <name type="scientific">Candidatus Gottesmanbacteria bacterium GW2011_GWA2_42_18</name>
    <dbReference type="NCBI Taxonomy" id="1618442"/>
    <lineage>
        <taxon>Bacteria</taxon>
        <taxon>Candidatus Gottesmaniibacteriota</taxon>
    </lineage>
</organism>
<reference evidence="10 11" key="1">
    <citation type="journal article" date="2015" name="Nature">
        <title>rRNA introns, odd ribosomes, and small enigmatic genomes across a large radiation of phyla.</title>
        <authorList>
            <person name="Brown C.T."/>
            <person name="Hug L.A."/>
            <person name="Thomas B.C."/>
            <person name="Sharon I."/>
            <person name="Castelle C.J."/>
            <person name="Singh A."/>
            <person name="Wilkins M.J."/>
            <person name="Williams K.H."/>
            <person name="Banfield J.F."/>
        </authorList>
    </citation>
    <scope>NUCLEOTIDE SEQUENCE [LARGE SCALE GENOMIC DNA]</scope>
</reference>
<evidence type="ECO:0000256" key="6">
    <source>
        <dbReference type="ARBA" id="ARBA00022989"/>
    </source>
</evidence>
<gene>
    <name evidence="10" type="ORF">UV09_C0037G0008</name>
</gene>
<dbReference type="EMBL" id="LCDD01000037">
    <property type="protein sequence ID" value="KKS45476.1"/>
    <property type="molecule type" value="Genomic_DNA"/>
</dbReference>
<feature type="domain" description="ArnT-like N-terminal" evidence="9">
    <location>
        <begin position="6"/>
        <end position="169"/>
    </location>
</feature>
<evidence type="ECO:0000256" key="5">
    <source>
        <dbReference type="ARBA" id="ARBA00022692"/>
    </source>
</evidence>
<name>A0A0G1BGM4_9BACT</name>
<evidence type="ECO:0000256" key="4">
    <source>
        <dbReference type="ARBA" id="ARBA00022679"/>
    </source>
</evidence>
<accession>A0A0G1BGM4</accession>
<comment type="subcellular location">
    <subcellularLocation>
        <location evidence="1">Cell membrane</location>
        <topology evidence="1">Multi-pass membrane protein</topology>
    </subcellularLocation>
</comment>
<feature type="transmembrane region" description="Helical" evidence="8">
    <location>
        <begin position="381"/>
        <end position="401"/>
    </location>
</feature>
<feature type="transmembrane region" description="Helical" evidence="8">
    <location>
        <begin position="349"/>
        <end position="374"/>
    </location>
</feature>
<feature type="transmembrane region" description="Helical" evidence="8">
    <location>
        <begin position="112"/>
        <end position="128"/>
    </location>
</feature>
<keyword evidence="4" id="KW-0808">Transferase</keyword>
<keyword evidence="6 8" id="KW-1133">Transmembrane helix</keyword>
<dbReference type="GO" id="GO:0016763">
    <property type="term" value="F:pentosyltransferase activity"/>
    <property type="evidence" value="ECO:0007669"/>
    <property type="project" value="TreeGrafter"/>
</dbReference>
<evidence type="ECO:0000256" key="1">
    <source>
        <dbReference type="ARBA" id="ARBA00004651"/>
    </source>
</evidence>
<feature type="transmembrane region" description="Helical" evidence="8">
    <location>
        <begin position="158"/>
        <end position="180"/>
    </location>
</feature>
<feature type="transmembrane region" description="Helical" evidence="8">
    <location>
        <begin position="82"/>
        <end position="100"/>
    </location>
</feature>
<dbReference type="GO" id="GO:0000030">
    <property type="term" value="F:mannosyltransferase activity"/>
    <property type="evidence" value="ECO:0007669"/>
    <property type="project" value="InterPro"/>
</dbReference>
<dbReference type="GO" id="GO:0006493">
    <property type="term" value="P:protein O-linked glycosylation"/>
    <property type="evidence" value="ECO:0007669"/>
    <property type="project" value="InterPro"/>
</dbReference>
<evidence type="ECO:0000313" key="10">
    <source>
        <dbReference type="EMBL" id="KKS45476.1"/>
    </source>
</evidence>
<evidence type="ECO:0000256" key="2">
    <source>
        <dbReference type="ARBA" id="ARBA00022475"/>
    </source>
</evidence>
<feature type="transmembrane region" description="Helical" evidence="8">
    <location>
        <begin position="134"/>
        <end position="151"/>
    </location>
</feature>
<dbReference type="GO" id="GO:0009103">
    <property type="term" value="P:lipopolysaccharide biosynthetic process"/>
    <property type="evidence" value="ECO:0007669"/>
    <property type="project" value="UniProtKB-ARBA"/>
</dbReference>
<evidence type="ECO:0000313" key="11">
    <source>
        <dbReference type="Proteomes" id="UP000034320"/>
    </source>
</evidence>
<feature type="transmembrane region" description="Helical" evidence="8">
    <location>
        <begin position="325"/>
        <end position="343"/>
    </location>
</feature>
<dbReference type="InterPro" id="IPR003342">
    <property type="entry name" value="ArnT-like_N"/>
</dbReference>
<keyword evidence="2" id="KW-1003">Cell membrane</keyword>
<dbReference type="PANTHER" id="PTHR33908">
    <property type="entry name" value="MANNOSYLTRANSFERASE YKCB-RELATED"/>
    <property type="match status" value="1"/>
</dbReference>
<keyword evidence="5 8" id="KW-0812">Transmembrane</keyword>
<keyword evidence="3" id="KW-0328">Glycosyltransferase</keyword>
<proteinExistence type="predicted"/>